<dbReference type="GO" id="GO:0008483">
    <property type="term" value="F:transaminase activity"/>
    <property type="evidence" value="ECO:0007669"/>
    <property type="project" value="UniProtKB-KW"/>
</dbReference>
<comment type="caution">
    <text evidence="3">The sequence shown here is derived from an EMBL/GenBank/DDBJ whole genome shotgun (WGS) entry which is preliminary data.</text>
</comment>
<evidence type="ECO:0000259" key="2">
    <source>
        <dbReference type="Pfam" id="PF00155"/>
    </source>
</evidence>
<evidence type="ECO:0000313" key="3">
    <source>
        <dbReference type="EMBL" id="OUQ34701.1"/>
    </source>
</evidence>
<organism evidence="3 4">
    <name type="scientific">Massilimicrobiota timonensis</name>
    <dbReference type="NCBI Taxonomy" id="1776392"/>
    <lineage>
        <taxon>Bacteria</taxon>
        <taxon>Bacillati</taxon>
        <taxon>Bacillota</taxon>
        <taxon>Erysipelotrichia</taxon>
        <taxon>Erysipelotrichales</taxon>
        <taxon>Erysipelotrichaceae</taxon>
        <taxon>Massilimicrobiota</taxon>
    </lineage>
</organism>
<dbReference type="SUPFAM" id="SSF53383">
    <property type="entry name" value="PLP-dependent transferases"/>
    <property type="match status" value="1"/>
</dbReference>
<dbReference type="GO" id="GO:0030170">
    <property type="term" value="F:pyridoxal phosphate binding"/>
    <property type="evidence" value="ECO:0007669"/>
    <property type="project" value="InterPro"/>
</dbReference>
<sequence length="379" mass="43582">MKINEFKVETWMTDHENDCQYNLTETCVSSLTLSELQQFVSENISDQIMSMKMDYGPIVGSQRLKKAILSLYETGDESHITITHGAINANELVMMSLLEAGDHVISLFPTYQQMYDFPLSLGCEVSLITLKEENEWLPTIEDFQSCIQDNTKMICLNSPNNPTGTTIPLPLMKEIIDLAKKHHCYILCDEIYRGVDTKACGLYPSFSDYYDQAIVTQSLSKVFSFAGLRLGWIKGPQEVIDLINYRRDYHIISSGPLDDYLACLILENKDQILKRSLNICQKNKDILQRWLDQEPLVSCVIPRHGTVCFLHYHVDMPSTLFCEKLQKETGVFFVPGSAFDVEYHLRFGFTQDEQIMKEGLMTFSRWLRQFDQKPISIVL</sequence>
<evidence type="ECO:0000256" key="1">
    <source>
        <dbReference type="RuleBase" id="RU000481"/>
    </source>
</evidence>
<dbReference type="PANTHER" id="PTHR43510:SF1">
    <property type="entry name" value="AMINOTRANSFERASE FUNCTION, HYPOTHETICAL (EUROFUNG)"/>
    <property type="match status" value="1"/>
</dbReference>
<comment type="similarity">
    <text evidence="1">Belongs to the class-I pyridoxal-phosphate-dependent aminotransferase family.</text>
</comment>
<dbReference type="EC" id="2.6.1.-" evidence="1"/>
<dbReference type="InterPro" id="IPR015421">
    <property type="entry name" value="PyrdxlP-dep_Trfase_major"/>
</dbReference>
<protein>
    <recommendedName>
        <fullName evidence="1">Aminotransferase</fullName>
        <ecNumber evidence="1">2.6.1.-</ecNumber>
    </recommendedName>
</protein>
<comment type="cofactor">
    <cofactor evidence="1">
        <name>pyridoxal 5'-phosphate</name>
        <dbReference type="ChEBI" id="CHEBI:597326"/>
    </cofactor>
</comment>
<dbReference type="Gene3D" id="3.40.640.10">
    <property type="entry name" value="Type I PLP-dependent aspartate aminotransferase-like (Major domain)"/>
    <property type="match status" value="1"/>
</dbReference>
<dbReference type="InterPro" id="IPR004839">
    <property type="entry name" value="Aminotransferase_I/II_large"/>
</dbReference>
<reference evidence="3 4" key="1">
    <citation type="journal article" date="2018" name="BMC Genomics">
        <title>Whole genome sequencing and function prediction of 133 gut anaerobes isolated from chicken caecum in pure cultures.</title>
        <authorList>
            <person name="Medvecky M."/>
            <person name="Cejkova D."/>
            <person name="Polansky O."/>
            <person name="Karasova D."/>
            <person name="Kubasova T."/>
            <person name="Cizek A."/>
            <person name="Rychlik I."/>
        </authorList>
    </citation>
    <scope>NUCLEOTIDE SEQUENCE [LARGE SCALE GENOMIC DNA]</scope>
    <source>
        <strain evidence="3 4">An13</strain>
    </source>
</reference>
<feature type="domain" description="Aminotransferase class I/classII large" evidence="2">
    <location>
        <begin position="46"/>
        <end position="354"/>
    </location>
</feature>
<dbReference type="Pfam" id="PF00155">
    <property type="entry name" value="Aminotran_1_2"/>
    <property type="match status" value="1"/>
</dbReference>
<gene>
    <name evidence="3" type="ORF">B5E75_06065</name>
</gene>
<proteinExistence type="inferred from homology"/>
<dbReference type="Proteomes" id="UP000195305">
    <property type="component" value="Unassembled WGS sequence"/>
</dbReference>
<dbReference type="Gene3D" id="3.90.1150.10">
    <property type="entry name" value="Aspartate Aminotransferase, domain 1"/>
    <property type="match status" value="1"/>
</dbReference>
<keyword evidence="1 3" id="KW-0032">Aminotransferase</keyword>
<dbReference type="OrthoDB" id="9802328at2"/>
<dbReference type="InterPro" id="IPR015422">
    <property type="entry name" value="PyrdxlP-dep_Trfase_small"/>
</dbReference>
<dbReference type="EMBL" id="NFLJ01000014">
    <property type="protein sequence ID" value="OUQ34701.1"/>
    <property type="molecule type" value="Genomic_DNA"/>
</dbReference>
<keyword evidence="4" id="KW-1185">Reference proteome</keyword>
<dbReference type="InterPro" id="IPR015424">
    <property type="entry name" value="PyrdxlP-dep_Trfase"/>
</dbReference>
<dbReference type="RefSeq" id="WP_087357880.1">
    <property type="nucleotide sequence ID" value="NZ_NFLJ01000014.1"/>
</dbReference>
<name>A0A1Y4T0J2_9FIRM</name>
<evidence type="ECO:0000313" key="4">
    <source>
        <dbReference type="Proteomes" id="UP000195305"/>
    </source>
</evidence>
<dbReference type="AlphaFoldDB" id="A0A1Y4T0J2"/>
<dbReference type="PANTHER" id="PTHR43510">
    <property type="entry name" value="AMINOTRANSFERASE FUNCTION, HYPOTHETICAL (EUROFUNG)"/>
    <property type="match status" value="1"/>
</dbReference>
<accession>A0A1Y4T0J2</accession>
<dbReference type="PROSITE" id="PS00105">
    <property type="entry name" value="AA_TRANSFER_CLASS_1"/>
    <property type="match status" value="1"/>
</dbReference>
<keyword evidence="1 3" id="KW-0808">Transferase</keyword>
<dbReference type="InterPro" id="IPR004838">
    <property type="entry name" value="NHTrfase_class1_PyrdxlP-BS"/>
</dbReference>
<dbReference type="CDD" id="cd00609">
    <property type="entry name" value="AAT_like"/>
    <property type="match status" value="1"/>
</dbReference>